<dbReference type="AlphaFoldDB" id="A0A7S2PVE5"/>
<gene>
    <name evidence="2" type="ORF">BRAN1462_LOCUS45786</name>
</gene>
<name>A0A7S2PVE5_9DINO</name>
<reference evidence="2" key="1">
    <citation type="submission" date="2021-01" db="EMBL/GenBank/DDBJ databases">
        <authorList>
            <person name="Corre E."/>
            <person name="Pelletier E."/>
            <person name="Niang G."/>
            <person name="Scheremetjew M."/>
            <person name="Finn R."/>
            <person name="Kale V."/>
            <person name="Holt S."/>
            <person name="Cochrane G."/>
            <person name="Meng A."/>
            <person name="Brown T."/>
            <person name="Cohen L."/>
        </authorList>
    </citation>
    <scope>NUCLEOTIDE SEQUENCE</scope>
    <source>
        <strain evidence="2">RCC3387</strain>
    </source>
</reference>
<evidence type="ECO:0000313" key="2">
    <source>
        <dbReference type="EMBL" id="CAD9622036.1"/>
    </source>
</evidence>
<accession>A0A7S2PVE5</accession>
<evidence type="ECO:0000256" key="1">
    <source>
        <dbReference type="SAM" id="MobiDB-lite"/>
    </source>
</evidence>
<organism evidence="2">
    <name type="scientific">Zooxanthella nutricula</name>
    <dbReference type="NCBI Taxonomy" id="1333877"/>
    <lineage>
        <taxon>Eukaryota</taxon>
        <taxon>Sar</taxon>
        <taxon>Alveolata</taxon>
        <taxon>Dinophyceae</taxon>
        <taxon>Peridiniales</taxon>
        <taxon>Peridiniales incertae sedis</taxon>
        <taxon>Zooxanthella</taxon>
    </lineage>
</organism>
<dbReference type="PANTHER" id="PTHR15615">
    <property type="match status" value="1"/>
</dbReference>
<feature type="region of interest" description="Disordered" evidence="1">
    <location>
        <begin position="31"/>
        <end position="50"/>
    </location>
</feature>
<proteinExistence type="predicted"/>
<dbReference type="Pfam" id="PF08613">
    <property type="entry name" value="Cyclin"/>
    <property type="match status" value="1"/>
</dbReference>
<protein>
    <recommendedName>
        <fullName evidence="3">Cyclin</fullName>
    </recommendedName>
</protein>
<feature type="compositionally biased region" description="Polar residues" evidence="1">
    <location>
        <begin position="57"/>
        <end position="68"/>
    </location>
</feature>
<dbReference type="SUPFAM" id="SSF47954">
    <property type="entry name" value="Cyclin-like"/>
    <property type="match status" value="1"/>
</dbReference>
<feature type="region of interest" description="Disordered" evidence="1">
    <location>
        <begin position="57"/>
        <end position="103"/>
    </location>
</feature>
<dbReference type="InterPro" id="IPR013922">
    <property type="entry name" value="Cyclin_PHO80-like"/>
</dbReference>
<dbReference type="CDD" id="cd20558">
    <property type="entry name" value="CYCLIN_ScPCL7-like"/>
    <property type="match status" value="1"/>
</dbReference>
<dbReference type="GO" id="GO:0019901">
    <property type="term" value="F:protein kinase binding"/>
    <property type="evidence" value="ECO:0007669"/>
    <property type="project" value="InterPro"/>
</dbReference>
<sequence length="270" mass="29150">MGTLAASAPPEPCAGARTMCAAALTKEIAKASPDYDAASAPTADTIDGRCEDSVCASSTTDYVDTSAESTEDEGTSSGAEDPAGDREEDGEQSPPVLPRSEGEFHDPGASIAAMLEEAGQEGLVSALANVLSHLASLGCRAHRASIFHAAQTPQISITDYLTRIARYYHCSDSCLVLGLVYIDRLVKLQPDFVVSPLNVHRLLATSIMLAAKFHDDVFYSNKYYGKVAGVRVCELNRLEEKFLQMLKWHLCVLPDEYEEYLGRVLLPSRS</sequence>
<dbReference type="Gene3D" id="1.10.472.10">
    <property type="entry name" value="Cyclin-like"/>
    <property type="match status" value="1"/>
</dbReference>
<dbReference type="InterPro" id="IPR036915">
    <property type="entry name" value="Cyclin-like_sf"/>
</dbReference>
<dbReference type="PANTHER" id="PTHR15615:SF108">
    <property type="entry name" value="PROTEIN CNPPD1"/>
    <property type="match status" value="1"/>
</dbReference>
<dbReference type="EMBL" id="HBGW01071753">
    <property type="protein sequence ID" value="CAD9622036.1"/>
    <property type="molecule type" value="Transcribed_RNA"/>
</dbReference>
<evidence type="ECO:0008006" key="3">
    <source>
        <dbReference type="Google" id="ProtNLM"/>
    </source>
</evidence>